<dbReference type="InterPro" id="IPR027417">
    <property type="entry name" value="P-loop_NTPase"/>
</dbReference>
<feature type="domain" description="ABC transmembrane type-1" evidence="12">
    <location>
        <begin position="191"/>
        <end position="480"/>
    </location>
</feature>
<organism evidence="13 14">
    <name type="scientific">Sugiyamaella lignohabitans</name>
    <dbReference type="NCBI Taxonomy" id="796027"/>
    <lineage>
        <taxon>Eukaryota</taxon>
        <taxon>Fungi</taxon>
        <taxon>Dikarya</taxon>
        <taxon>Ascomycota</taxon>
        <taxon>Saccharomycotina</taxon>
        <taxon>Dipodascomycetes</taxon>
        <taxon>Dipodascales</taxon>
        <taxon>Trichomonascaceae</taxon>
        <taxon>Sugiyamaella</taxon>
    </lineage>
</organism>
<dbReference type="PROSITE" id="PS50929">
    <property type="entry name" value="ABC_TM1F"/>
    <property type="match status" value="1"/>
</dbReference>
<evidence type="ECO:0000256" key="6">
    <source>
        <dbReference type="ARBA" id="ARBA00022840"/>
    </source>
</evidence>
<keyword evidence="4 10" id="KW-0812">Transmembrane</keyword>
<dbReference type="SUPFAM" id="SSF52540">
    <property type="entry name" value="P-loop containing nucleoside triphosphate hydrolases"/>
    <property type="match status" value="1"/>
</dbReference>
<reference evidence="13 14" key="1">
    <citation type="submission" date="2016-02" db="EMBL/GenBank/DDBJ databases">
        <title>Complete genome sequence and transcriptome regulation of the pentose utilising yeast Sugiyamaella lignohabitans.</title>
        <authorList>
            <person name="Bellasio M."/>
            <person name="Peymann A."/>
            <person name="Valli M."/>
            <person name="Sipitzky M."/>
            <person name="Graf A."/>
            <person name="Sauer M."/>
            <person name="Marx H."/>
            <person name="Mattanovich D."/>
        </authorList>
    </citation>
    <scope>NUCLEOTIDE SEQUENCE [LARGE SCALE GENOMIC DNA]</scope>
    <source>
        <strain evidence="13 14">CBS 10342</strain>
    </source>
</reference>
<comment type="subcellular location">
    <subcellularLocation>
        <location evidence="1">Membrane</location>
        <topology evidence="1">Multi-pass membrane protein</topology>
    </subcellularLocation>
</comment>
<dbReference type="InterPro" id="IPR017871">
    <property type="entry name" value="ABC_transporter-like_CS"/>
</dbReference>
<feature type="transmembrane region" description="Helical" evidence="10">
    <location>
        <begin position="339"/>
        <end position="356"/>
    </location>
</feature>
<dbReference type="Gene3D" id="3.40.50.300">
    <property type="entry name" value="P-loop containing nucleotide triphosphate hydrolases"/>
    <property type="match status" value="1"/>
</dbReference>
<dbReference type="GO" id="GO:0090374">
    <property type="term" value="P:oligopeptide export from mitochondrion"/>
    <property type="evidence" value="ECO:0007669"/>
    <property type="project" value="TreeGrafter"/>
</dbReference>
<dbReference type="EMBL" id="CP014503">
    <property type="protein sequence ID" value="ANB15171.1"/>
    <property type="molecule type" value="Genomic_DNA"/>
</dbReference>
<dbReference type="Gene3D" id="1.20.1560.10">
    <property type="entry name" value="ABC transporter type 1, transmembrane domain"/>
    <property type="match status" value="1"/>
</dbReference>
<evidence type="ECO:0000256" key="5">
    <source>
        <dbReference type="ARBA" id="ARBA00022741"/>
    </source>
</evidence>
<dbReference type="GO" id="GO:0015421">
    <property type="term" value="F:ABC-type oligopeptide transporter activity"/>
    <property type="evidence" value="ECO:0007669"/>
    <property type="project" value="TreeGrafter"/>
</dbReference>
<evidence type="ECO:0000256" key="1">
    <source>
        <dbReference type="ARBA" id="ARBA00004141"/>
    </source>
</evidence>
<dbReference type="GO" id="GO:0016887">
    <property type="term" value="F:ATP hydrolysis activity"/>
    <property type="evidence" value="ECO:0007669"/>
    <property type="project" value="InterPro"/>
</dbReference>
<evidence type="ECO:0000256" key="3">
    <source>
        <dbReference type="ARBA" id="ARBA00022448"/>
    </source>
</evidence>
<evidence type="ECO:0000259" key="12">
    <source>
        <dbReference type="PROSITE" id="PS50929"/>
    </source>
</evidence>
<evidence type="ECO:0000313" key="13">
    <source>
        <dbReference type="EMBL" id="ANB15171.1"/>
    </source>
</evidence>
<evidence type="ECO:0000256" key="10">
    <source>
        <dbReference type="SAM" id="Phobius"/>
    </source>
</evidence>
<dbReference type="FunFam" id="3.40.50.300:FF:000218">
    <property type="entry name" value="Multidrug ABC transporter ATP-binding protein"/>
    <property type="match status" value="1"/>
</dbReference>
<evidence type="ECO:0000256" key="4">
    <source>
        <dbReference type="ARBA" id="ARBA00022692"/>
    </source>
</evidence>
<dbReference type="InterPro" id="IPR039421">
    <property type="entry name" value="Type_1_exporter"/>
</dbReference>
<dbReference type="RefSeq" id="XP_018737648.1">
    <property type="nucleotide sequence ID" value="XM_018879763.1"/>
</dbReference>
<dbReference type="FunFam" id="1.20.1560.10:FF:000058">
    <property type="entry name" value="ABC transporter B family member 25"/>
    <property type="match status" value="1"/>
</dbReference>
<dbReference type="SMART" id="SM00382">
    <property type="entry name" value="AAA"/>
    <property type="match status" value="1"/>
</dbReference>
<keyword evidence="14" id="KW-1185">Reference proteome</keyword>
<dbReference type="AlphaFoldDB" id="A0A167FDS2"/>
<dbReference type="InterPro" id="IPR036640">
    <property type="entry name" value="ABC1_TM_sf"/>
</dbReference>
<keyword evidence="8 10" id="KW-0472">Membrane</keyword>
<name>A0A167FDS2_9ASCO</name>
<evidence type="ECO:0000259" key="11">
    <source>
        <dbReference type="PROSITE" id="PS50893"/>
    </source>
</evidence>
<dbReference type="InterPro" id="IPR003593">
    <property type="entry name" value="AAA+_ATPase"/>
</dbReference>
<evidence type="ECO:0000256" key="9">
    <source>
        <dbReference type="SAM" id="MobiDB-lite"/>
    </source>
</evidence>
<evidence type="ECO:0000256" key="2">
    <source>
        <dbReference type="ARBA" id="ARBA00005580"/>
    </source>
</evidence>
<feature type="transmembrane region" description="Helical" evidence="10">
    <location>
        <begin position="231"/>
        <end position="253"/>
    </location>
</feature>
<feature type="transmembrane region" description="Helical" evidence="10">
    <location>
        <begin position="190"/>
        <end position="211"/>
    </location>
</feature>
<dbReference type="GeneID" id="30034745"/>
<evidence type="ECO:0000256" key="8">
    <source>
        <dbReference type="ARBA" id="ARBA00023136"/>
    </source>
</evidence>
<dbReference type="Pfam" id="PF00005">
    <property type="entry name" value="ABC_tran"/>
    <property type="match status" value="1"/>
</dbReference>
<proteinExistence type="inferred from homology"/>
<accession>A0A167FDS2</accession>
<dbReference type="GO" id="GO:0005743">
    <property type="term" value="C:mitochondrial inner membrane"/>
    <property type="evidence" value="ECO:0007669"/>
    <property type="project" value="TreeGrafter"/>
</dbReference>
<gene>
    <name evidence="13" type="primary">MDL2</name>
    <name evidence="13" type="ORF">AWJ20_2795</name>
</gene>
<dbReference type="Proteomes" id="UP000189580">
    <property type="component" value="Chromosome b"/>
</dbReference>
<dbReference type="InterPro" id="IPR003439">
    <property type="entry name" value="ABC_transporter-like_ATP-bd"/>
</dbReference>
<comment type="similarity">
    <text evidence="2">Belongs to the ABC transporter superfamily. ABCB family. Mitochondrial peptide exporter (TC 3.A.1.212) subfamily.</text>
</comment>
<dbReference type="CDD" id="cd18573">
    <property type="entry name" value="ABC_6TM_ABCB10_like"/>
    <property type="match status" value="1"/>
</dbReference>
<dbReference type="Pfam" id="PF00664">
    <property type="entry name" value="ABC_membrane"/>
    <property type="match status" value="1"/>
</dbReference>
<keyword evidence="3" id="KW-0813">Transport</keyword>
<dbReference type="CDD" id="cd03249">
    <property type="entry name" value="ABC_MTABC3_MDL1_MDL2"/>
    <property type="match status" value="1"/>
</dbReference>
<dbReference type="PANTHER" id="PTHR43394">
    <property type="entry name" value="ATP-DEPENDENT PERMEASE MDL1, MITOCHONDRIAL"/>
    <property type="match status" value="1"/>
</dbReference>
<dbReference type="PROSITE" id="PS00211">
    <property type="entry name" value="ABC_TRANSPORTER_1"/>
    <property type="match status" value="1"/>
</dbReference>
<dbReference type="OrthoDB" id="6500128at2759"/>
<feature type="compositionally biased region" description="Polar residues" evidence="9">
    <location>
        <begin position="102"/>
        <end position="137"/>
    </location>
</feature>
<dbReference type="PANTHER" id="PTHR43394:SF1">
    <property type="entry name" value="ATP-BINDING CASSETTE SUB-FAMILY B MEMBER 10, MITOCHONDRIAL"/>
    <property type="match status" value="1"/>
</dbReference>
<feature type="region of interest" description="Disordered" evidence="9">
    <location>
        <begin position="102"/>
        <end position="142"/>
    </location>
</feature>
<evidence type="ECO:0000256" key="7">
    <source>
        <dbReference type="ARBA" id="ARBA00022989"/>
    </source>
</evidence>
<feature type="domain" description="ABC transporter" evidence="11">
    <location>
        <begin position="513"/>
        <end position="750"/>
    </location>
</feature>
<evidence type="ECO:0000313" key="14">
    <source>
        <dbReference type="Proteomes" id="UP000189580"/>
    </source>
</evidence>
<dbReference type="GO" id="GO:0005524">
    <property type="term" value="F:ATP binding"/>
    <property type="evidence" value="ECO:0007669"/>
    <property type="project" value="UniProtKB-KW"/>
</dbReference>
<dbReference type="InterPro" id="IPR011527">
    <property type="entry name" value="ABC1_TM_dom"/>
</dbReference>
<dbReference type="PROSITE" id="PS50893">
    <property type="entry name" value="ABC_TRANSPORTER_2"/>
    <property type="match status" value="1"/>
</dbReference>
<dbReference type="KEGG" id="slb:AWJ20_2795"/>
<keyword evidence="5" id="KW-0547">Nucleotide-binding</keyword>
<sequence length="806" mass="86463">MSTRICLVSRNISIDHSVLGGNTLAIGLARGYLQSRLGVGLSHRSAHTGTRSVGKVSIRNTRLLAGSILNDVVKGFRPAITSDANNVSGALFSRTFMSTPNASAGKQAANSNKTTDGPIDSSSNLSQGTQPDSSVQQAPADFTKSEKAIQAAQVNLAARLPQHANGASGSGSRKEIFRLFSLVRGEKKNLAAAMALLLLSSGVTLTLPWVIGKILDAVNNATPTEPPLVFGLPLSHFFIGLGSVFLVGSAAVFGRTVLLRTIGERVVSKLRLAIFKKTISQDAEFFDANRVGDLISRLTTDANVVSKSVTQNIADGLRSTLSAIMGVGMMSYISLELTSTIMLVLPPVLAGTWLYGRKVRQISRNFQVALGSLTKVSEERFSNVRTAQSFVGESQEVRLYADRVREVFGIAKQEAVANGTFFSIVQLTGNFALMGLLAIGANMVTSGSLTFGQLTSYIMYTAYAGSAVSGIGNFYSELMKGSGAASRLFEIMDRNPSIHPSKGEKLENPRGIIKFENVKFAYPTRPAVNIFQNLTFTIPPGSNVCIVGPSGGGKSTISSLLLRFYDPLEGSISIGKQKLKDVSVKSLRRNVGVVSQEPVLFSGTIAENIAYSVPGATREQIFEAAKKANCSFISDFPDGLDTLVGARGAQLSGGQKQRIAIARALIKSPSILILDEATSALDAESESSVNKALVNLMKEKSTTISIAHRLSTISRSDQVIVLGQGGYVAEQGKFKELYADPHSALSQLLQARSDILPDNVSHSFTETPERLEETEADKEEAMVEIDQELKREMEEEDDDRNLNYIK</sequence>
<feature type="region of interest" description="Disordered" evidence="9">
    <location>
        <begin position="759"/>
        <end position="780"/>
    </location>
</feature>
<protein>
    <submittedName>
        <fullName evidence="13">ATP-binding cassette permease MDL2</fullName>
    </submittedName>
</protein>
<keyword evidence="6 13" id="KW-0067">ATP-binding</keyword>
<keyword evidence="7 10" id="KW-1133">Transmembrane helix</keyword>
<dbReference type="SUPFAM" id="SSF90123">
    <property type="entry name" value="ABC transporter transmembrane region"/>
    <property type="match status" value="1"/>
</dbReference>